<comment type="caution">
    <text evidence="2">The sequence shown here is derived from an EMBL/GenBank/DDBJ whole genome shotgun (WGS) entry which is preliminary data.</text>
</comment>
<dbReference type="GO" id="GO:0005886">
    <property type="term" value="C:plasma membrane"/>
    <property type="evidence" value="ECO:0007669"/>
    <property type="project" value="TreeGrafter"/>
</dbReference>
<accession>A0A072PER7</accession>
<keyword evidence="1" id="KW-0812">Transmembrane</keyword>
<sequence>MLTKCSSSLQSGSTVTTLMNLFDQYPLKAIGQAIRPYALSPVPNDHQAPQGTFLSAITGQRTMSELGRLSTSATGPANAAIMFRTWGLTKQEPSLKEEFYGPNFTYREFMNACGFLKGVLMHYSLLIGAVFVLLPPFRALIKRAVFKPGDGPDREKTKSEIIEFRAVAKPDVDTENRRQILGRLQYTGSMYYLTAALLAQAARTMLEDTDDARLTGGICTPACLGGRYINHLEHVGLKFTTEVQHL</sequence>
<dbReference type="OrthoDB" id="10268090at2759"/>
<evidence type="ECO:0000313" key="2">
    <source>
        <dbReference type="EMBL" id="KEF58614.1"/>
    </source>
</evidence>
<dbReference type="RefSeq" id="XP_013261204.1">
    <property type="nucleotide sequence ID" value="XM_013405750.1"/>
</dbReference>
<reference evidence="2 3" key="1">
    <citation type="submission" date="2013-03" db="EMBL/GenBank/DDBJ databases">
        <title>The Genome Sequence of Exophiala aquamarina CBS 119918.</title>
        <authorList>
            <consortium name="The Broad Institute Genomics Platform"/>
            <person name="Cuomo C."/>
            <person name="de Hoog S."/>
            <person name="Gorbushina A."/>
            <person name="Walker B."/>
            <person name="Young S.K."/>
            <person name="Zeng Q."/>
            <person name="Gargeya S."/>
            <person name="Fitzgerald M."/>
            <person name="Haas B."/>
            <person name="Abouelleil A."/>
            <person name="Allen A.W."/>
            <person name="Alvarado L."/>
            <person name="Arachchi H.M."/>
            <person name="Berlin A.M."/>
            <person name="Chapman S.B."/>
            <person name="Gainer-Dewar J."/>
            <person name="Goldberg J."/>
            <person name="Griggs A."/>
            <person name="Gujja S."/>
            <person name="Hansen M."/>
            <person name="Howarth C."/>
            <person name="Imamovic A."/>
            <person name="Ireland A."/>
            <person name="Larimer J."/>
            <person name="McCowan C."/>
            <person name="Murphy C."/>
            <person name="Pearson M."/>
            <person name="Poon T.W."/>
            <person name="Priest M."/>
            <person name="Roberts A."/>
            <person name="Saif S."/>
            <person name="Shea T."/>
            <person name="Sisk P."/>
            <person name="Sykes S."/>
            <person name="Wortman J."/>
            <person name="Nusbaum C."/>
            <person name="Birren B."/>
        </authorList>
    </citation>
    <scope>NUCLEOTIDE SEQUENCE [LARGE SCALE GENOMIC DNA]</scope>
    <source>
        <strain evidence="2 3">CBS 119918</strain>
    </source>
</reference>
<dbReference type="GO" id="GO:0005811">
    <property type="term" value="C:lipid droplet"/>
    <property type="evidence" value="ECO:0007669"/>
    <property type="project" value="TreeGrafter"/>
</dbReference>
<keyword evidence="1" id="KW-1133">Transmembrane helix</keyword>
<dbReference type="AlphaFoldDB" id="A0A072PER7"/>
<evidence type="ECO:0008006" key="4">
    <source>
        <dbReference type="Google" id="ProtNLM"/>
    </source>
</evidence>
<dbReference type="PANTHER" id="PTHR12286">
    <property type="entry name" value="SACCHAROPINE DEHYDROGENASE-LIKE OXIDOREDUCTASE"/>
    <property type="match status" value="1"/>
</dbReference>
<protein>
    <recommendedName>
        <fullName evidence="4">Saccharopine dehydrogenase-like C-terminal domain-containing protein</fullName>
    </recommendedName>
</protein>
<dbReference type="VEuPathDB" id="FungiDB:A1O9_06540"/>
<dbReference type="EMBL" id="AMGV01000004">
    <property type="protein sequence ID" value="KEF58614.1"/>
    <property type="molecule type" value="Genomic_DNA"/>
</dbReference>
<dbReference type="Proteomes" id="UP000027920">
    <property type="component" value="Unassembled WGS sequence"/>
</dbReference>
<dbReference type="InterPro" id="IPR051276">
    <property type="entry name" value="Saccharopine_DH-like_oxidrdct"/>
</dbReference>
<evidence type="ECO:0000256" key="1">
    <source>
        <dbReference type="SAM" id="Phobius"/>
    </source>
</evidence>
<keyword evidence="1" id="KW-0472">Membrane</keyword>
<feature type="transmembrane region" description="Helical" evidence="1">
    <location>
        <begin position="114"/>
        <end position="134"/>
    </location>
</feature>
<dbReference type="PANTHER" id="PTHR12286:SF5">
    <property type="entry name" value="SACCHAROPINE DEHYDROGENASE-LIKE OXIDOREDUCTASE"/>
    <property type="match status" value="1"/>
</dbReference>
<keyword evidence="3" id="KW-1185">Reference proteome</keyword>
<gene>
    <name evidence="2" type="ORF">A1O9_06540</name>
</gene>
<dbReference type="HOGENOM" id="CLU_031002_2_0_1"/>
<dbReference type="GO" id="GO:0009247">
    <property type="term" value="P:glycolipid biosynthetic process"/>
    <property type="evidence" value="ECO:0007669"/>
    <property type="project" value="TreeGrafter"/>
</dbReference>
<name>A0A072PER7_9EURO</name>
<organism evidence="2 3">
    <name type="scientific">Exophiala aquamarina CBS 119918</name>
    <dbReference type="NCBI Taxonomy" id="1182545"/>
    <lineage>
        <taxon>Eukaryota</taxon>
        <taxon>Fungi</taxon>
        <taxon>Dikarya</taxon>
        <taxon>Ascomycota</taxon>
        <taxon>Pezizomycotina</taxon>
        <taxon>Eurotiomycetes</taxon>
        <taxon>Chaetothyriomycetidae</taxon>
        <taxon>Chaetothyriales</taxon>
        <taxon>Herpotrichiellaceae</taxon>
        <taxon>Exophiala</taxon>
    </lineage>
</organism>
<proteinExistence type="predicted"/>
<evidence type="ECO:0000313" key="3">
    <source>
        <dbReference type="Proteomes" id="UP000027920"/>
    </source>
</evidence>
<dbReference type="GO" id="GO:0005739">
    <property type="term" value="C:mitochondrion"/>
    <property type="evidence" value="ECO:0007669"/>
    <property type="project" value="TreeGrafter"/>
</dbReference>
<dbReference type="GeneID" id="25281457"/>